<proteinExistence type="predicted"/>
<reference evidence="1 2" key="1">
    <citation type="submission" date="2018-08" db="EMBL/GenBank/DDBJ databases">
        <title>Lactobacillus suantsai sp. nov., isolated from traditional fermented suan-tsai in Taiwan.</title>
        <authorList>
            <person name="Huang C.-H."/>
        </authorList>
    </citation>
    <scope>NUCLEOTIDE SEQUENCE [LARGE SCALE GENOMIC DNA]</scope>
    <source>
        <strain evidence="1 2">BCRC 12945</strain>
    </source>
</reference>
<dbReference type="GO" id="GO:0015031">
    <property type="term" value="P:protein transport"/>
    <property type="evidence" value="ECO:0007669"/>
    <property type="project" value="InterPro"/>
</dbReference>
<accession>A0A4Q0VJU7</accession>
<protein>
    <submittedName>
        <fullName evidence="1">Accessory Sec system protein Asp3</fullName>
    </submittedName>
</protein>
<dbReference type="Proteomes" id="UP000290602">
    <property type="component" value="Unassembled WGS sequence"/>
</dbReference>
<organism evidence="1 2">
    <name type="scientific">Levilactobacillus suantsaii</name>
    <dbReference type="NCBI Taxonomy" id="2292255"/>
    <lineage>
        <taxon>Bacteria</taxon>
        <taxon>Bacillati</taxon>
        <taxon>Bacillota</taxon>
        <taxon>Bacilli</taxon>
        <taxon>Lactobacillales</taxon>
        <taxon>Lactobacillaceae</taxon>
        <taxon>Levilactobacillus</taxon>
    </lineage>
</organism>
<dbReference type="AlphaFoldDB" id="A0A4Q0VJU7"/>
<evidence type="ECO:0000313" key="1">
    <source>
        <dbReference type="EMBL" id="RXI78482.1"/>
    </source>
</evidence>
<dbReference type="RefSeq" id="WP_129032620.1">
    <property type="nucleotide sequence ID" value="NZ_CP059603.1"/>
</dbReference>
<dbReference type="Pfam" id="PF15432">
    <property type="entry name" value="Sec-ASP3"/>
    <property type="match status" value="1"/>
</dbReference>
<keyword evidence="2" id="KW-1185">Reference proteome</keyword>
<gene>
    <name evidence="1" type="primary">asp3</name>
    <name evidence="1" type="ORF">DXH47_06870</name>
</gene>
<dbReference type="OrthoDB" id="2042927at2"/>
<name>A0A4Q0VJU7_9LACO</name>
<comment type="caution">
    <text evidence="1">The sequence shown here is derived from an EMBL/GenBank/DDBJ whole genome shotgun (WGS) entry which is preliminary data.</text>
</comment>
<dbReference type="NCBIfam" id="TIGR03711">
    <property type="entry name" value="acc_sec_asp3"/>
    <property type="match status" value="1"/>
</dbReference>
<evidence type="ECO:0000313" key="2">
    <source>
        <dbReference type="Proteomes" id="UP000290602"/>
    </source>
</evidence>
<dbReference type="EMBL" id="QXIL01000011">
    <property type="protein sequence ID" value="RXI78482.1"/>
    <property type="molecule type" value="Genomic_DNA"/>
</dbReference>
<sequence length="252" mass="28371">MSLAYLLLWPAHLRSTYEYGCQVSVSPEHVVSYRAPLMPPGEVIHDWRSQRNAGQEHLSCELPILTPGRAYTLDGNITVIAGGVYLRLRFFDATNAELDPIILDGTSGRFTFPSTAVNYRIELVNTHHQQVMFRYLLLAEQTTATTHTFTVDQVLGTVQITTKAAQTSHVDLVVRQNATKPLWIAPNANNLVGFVTPQQLRDPNWVHQLNQKRDAFLAAQPHTSPQASGLDAWQALERHWQPQSVQNQEDQL</sequence>
<dbReference type="InterPro" id="IPR022259">
    <property type="entry name" value="Acessory_Sec_prot_Asp3"/>
</dbReference>